<reference evidence="2 3" key="1">
    <citation type="submission" date="2020-04" db="EMBL/GenBank/DDBJ databases">
        <title>MicrobeNet Type strains.</title>
        <authorList>
            <person name="Nicholson A.C."/>
        </authorList>
    </citation>
    <scope>NUCLEOTIDE SEQUENCE [LARGE SCALE GENOMIC DNA]</scope>
    <source>
        <strain evidence="2 3">ATCC BAA-789</strain>
    </source>
</reference>
<dbReference type="GO" id="GO:0016747">
    <property type="term" value="F:acyltransferase activity, transferring groups other than amino-acyl groups"/>
    <property type="evidence" value="ECO:0007669"/>
    <property type="project" value="InterPro"/>
</dbReference>
<dbReference type="PANTHER" id="PTHR42791">
    <property type="entry name" value="GNAT FAMILY ACETYLTRANSFERASE"/>
    <property type="match status" value="1"/>
</dbReference>
<sequence length="189" mass="20387">MTSTRLATLADVPAAARTLALAFADYPWTRWTVPEEDHEARVEDLQALYLAHAVSCGLVLVDDDVTGVAAVLPPDAPDPPDEVQARVAELHGDRLERLISVPTPERPEGAWDFATLGVRPDRRGVGLGSAVLTEVLALVAERAPDAPVALETSDVRNVRLYERHGFAVTAHTDVPDGPDVFSMVRTPAR</sequence>
<dbReference type="PROSITE" id="PS51186">
    <property type="entry name" value="GNAT"/>
    <property type="match status" value="1"/>
</dbReference>
<evidence type="ECO:0000259" key="1">
    <source>
        <dbReference type="PROSITE" id="PS51186"/>
    </source>
</evidence>
<dbReference type="Pfam" id="PF00583">
    <property type="entry name" value="Acetyltransf_1"/>
    <property type="match status" value="1"/>
</dbReference>
<feature type="domain" description="N-acetyltransferase" evidence="1">
    <location>
        <begin position="2"/>
        <end position="188"/>
    </location>
</feature>
<dbReference type="SUPFAM" id="SSF55729">
    <property type="entry name" value="Acyl-CoA N-acyltransferases (Nat)"/>
    <property type="match status" value="1"/>
</dbReference>
<dbReference type="Gene3D" id="3.40.630.30">
    <property type="match status" value="1"/>
</dbReference>
<keyword evidence="3" id="KW-1185">Reference proteome</keyword>
<protein>
    <submittedName>
        <fullName evidence="2">GNAT family N-acetyltransferase</fullName>
    </submittedName>
</protein>
<evidence type="ECO:0000313" key="3">
    <source>
        <dbReference type="Proteomes" id="UP000774283"/>
    </source>
</evidence>
<dbReference type="PANTHER" id="PTHR42791:SF1">
    <property type="entry name" value="N-ACETYLTRANSFERASE DOMAIN-CONTAINING PROTEIN"/>
    <property type="match status" value="1"/>
</dbReference>
<dbReference type="EMBL" id="JAAXOW010000001">
    <property type="protein sequence ID" value="NKX92591.1"/>
    <property type="molecule type" value="Genomic_DNA"/>
</dbReference>
<dbReference type="InterPro" id="IPR016181">
    <property type="entry name" value="Acyl_CoA_acyltransferase"/>
</dbReference>
<dbReference type="Proteomes" id="UP000774283">
    <property type="component" value="Unassembled WGS sequence"/>
</dbReference>
<name>A0A9X5F9Z5_9MICO</name>
<dbReference type="InterPro" id="IPR000182">
    <property type="entry name" value="GNAT_dom"/>
</dbReference>
<dbReference type="InterPro" id="IPR052523">
    <property type="entry name" value="Trichothecene_AcTrans"/>
</dbReference>
<dbReference type="AlphaFoldDB" id="A0A9X5F9Z5"/>
<evidence type="ECO:0000313" key="2">
    <source>
        <dbReference type="EMBL" id="NKX92591.1"/>
    </source>
</evidence>
<accession>A0A9X5F9Z5</accession>
<dbReference type="RefSeq" id="WP_168446611.1">
    <property type="nucleotide sequence ID" value="NZ_JAAXOW010000001.1"/>
</dbReference>
<organism evidence="2 3">
    <name type="scientific">Sanguibacter hominis ATCC BAA-789</name>
    <dbReference type="NCBI Taxonomy" id="1312740"/>
    <lineage>
        <taxon>Bacteria</taxon>
        <taxon>Bacillati</taxon>
        <taxon>Actinomycetota</taxon>
        <taxon>Actinomycetes</taxon>
        <taxon>Micrococcales</taxon>
        <taxon>Sanguibacteraceae</taxon>
        <taxon>Sanguibacter</taxon>
    </lineage>
</organism>
<comment type="caution">
    <text evidence="2">The sequence shown here is derived from an EMBL/GenBank/DDBJ whole genome shotgun (WGS) entry which is preliminary data.</text>
</comment>
<gene>
    <name evidence="2" type="ORF">HF995_04760</name>
</gene>
<proteinExistence type="predicted"/>